<keyword evidence="2" id="KW-1185">Reference proteome</keyword>
<gene>
    <name evidence="1" type="ORF">SMONO_v1c03020</name>
</gene>
<dbReference type="KEGG" id="smoo:SMONO_v1c03020"/>
<proteinExistence type="predicted"/>
<evidence type="ECO:0000313" key="1">
    <source>
        <dbReference type="EMBL" id="AUM62551.1"/>
    </source>
</evidence>
<accession>A0A2K9LUF8</accession>
<dbReference type="Proteomes" id="UP000234790">
    <property type="component" value="Chromosome"/>
</dbReference>
<protein>
    <submittedName>
        <fullName evidence="1">Uncharacterized protein</fullName>
    </submittedName>
</protein>
<dbReference type="AlphaFoldDB" id="A0A2K9LUF8"/>
<dbReference type="EMBL" id="CP025543">
    <property type="protein sequence ID" value="AUM62551.1"/>
    <property type="molecule type" value="Genomic_DNA"/>
</dbReference>
<evidence type="ECO:0000313" key="2">
    <source>
        <dbReference type="Proteomes" id="UP000234790"/>
    </source>
</evidence>
<sequence length="440" mass="51550">MLYTASDAINLVYKIIGKTLALMGEGFKNDKEKQKQVALNLKEFYRYSMKKRVHTESEIISCGETFNWNFISESELVDLKKLFLENCLITTTENHYLDHEYVVQELNKLYDKALENTFIVDREMIDWDKTIKMIESRFLSWVHAKNLKQDKDLKEKLLSIMANLNEKEEVSYYSKYNILIETLRNFKKFVEDYENGIVAPTPENHRYYEKSKISMDGLKFMDEKDFVVYLDYDQILDQLQKLPDNSELWDFNFTLELNIRIFFSSILSNIITSQTISVWGAKAEMIRSNGGWLISREKESFKNLYIALTQSNEKIQSLISLSTKRLNRNLIQLVKDLMIKFKNKSGDDLYNPVILNSYFEQIDKLIKYHEAGVADSFLSHPNEMLDGFNIKSADALLDFENMSRIADALVELDSNLSNQSKGDLLRTIEFIKKISDLEEF</sequence>
<organism evidence="1 2">
    <name type="scientific">Spiroplasma monobiae MQ-1</name>
    <dbReference type="NCBI Taxonomy" id="1336748"/>
    <lineage>
        <taxon>Bacteria</taxon>
        <taxon>Bacillati</taxon>
        <taxon>Mycoplasmatota</taxon>
        <taxon>Mollicutes</taxon>
        <taxon>Entomoplasmatales</taxon>
        <taxon>Spiroplasmataceae</taxon>
        <taxon>Spiroplasma</taxon>
    </lineage>
</organism>
<reference evidence="1 2" key="1">
    <citation type="submission" date="2017-12" db="EMBL/GenBank/DDBJ databases">
        <title>Complete genome sequence of Spiroplasma monobiae MQ-1 (ATCC 33825).</title>
        <authorList>
            <person name="Tsai Y.-M."/>
            <person name="Lo W.-S."/>
            <person name="Wu P.-S."/>
            <person name="Cho S.-T."/>
            <person name="Kuo C.-H."/>
        </authorList>
    </citation>
    <scope>NUCLEOTIDE SEQUENCE [LARGE SCALE GENOMIC DNA]</scope>
    <source>
        <strain evidence="1 2">MQ-1</strain>
    </source>
</reference>
<dbReference type="RefSeq" id="WP_101780612.1">
    <property type="nucleotide sequence ID" value="NZ_CP025543.1"/>
</dbReference>
<name>A0A2K9LUF8_SPISQ</name>
<dbReference type="OrthoDB" id="388066at2"/>